<accession>A0A858Q7Y1</accession>
<dbReference type="GO" id="GO:0005524">
    <property type="term" value="F:ATP binding"/>
    <property type="evidence" value="ECO:0007669"/>
    <property type="project" value="UniProtKB-KW"/>
</dbReference>
<protein>
    <submittedName>
        <fullName evidence="5">YifB family Mg chelatase-like AAA ATPase</fullName>
    </submittedName>
</protein>
<evidence type="ECO:0000256" key="2">
    <source>
        <dbReference type="ARBA" id="ARBA00022741"/>
    </source>
</evidence>
<organism evidence="5 6">
    <name type="scientific">Methylococcus geothermalis</name>
    <dbReference type="NCBI Taxonomy" id="2681310"/>
    <lineage>
        <taxon>Bacteria</taxon>
        <taxon>Pseudomonadati</taxon>
        <taxon>Pseudomonadota</taxon>
        <taxon>Gammaproteobacteria</taxon>
        <taxon>Methylococcales</taxon>
        <taxon>Methylococcaceae</taxon>
        <taxon>Methylococcus</taxon>
    </lineage>
</organism>
<dbReference type="Pfam" id="PF13335">
    <property type="entry name" value="Mg_chelatase_C"/>
    <property type="match status" value="1"/>
</dbReference>
<dbReference type="InterPro" id="IPR003593">
    <property type="entry name" value="AAA+_ATPase"/>
</dbReference>
<dbReference type="SUPFAM" id="SSF52540">
    <property type="entry name" value="P-loop containing nucleoside triphosphate hydrolases"/>
    <property type="match status" value="1"/>
</dbReference>
<dbReference type="EMBL" id="CP046565">
    <property type="protein sequence ID" value="QJD29884.1"/>
    <property type="molecule type" value="Genomic_DNA"/>
</dbReference>
<dbReference type="PROSITE" id="PS50051">
    <property type="entry name" value="MCM_2"/>
    <property type="match status" value="1"/>
</dbReference>
<evidence type="ECO:0000256" key="3">
    <source>
        <dbReference type="ARBA" id="ARBA00022840"/>
    </source>
</evidence>
<dbReference type="AlphaFoldDB" id="A0A858Q7Y1"/>
<keyword evidence="3" id="KW-0067">ATP-binding</keyword>
<dbReference type="InterPro" id="IPR014721">
    <property type="entry name" value="Ribsml_uS5_D2-typ_fold_subgr"/>
</dbReference>
<dbReference type="Gene3D" id="3.30.230.10">
    <property type="match status" value="1"/>
</dbReference>
<dbReference type="InterPro" id="IPR004482">
    <property type="entry name" value="Mg_chelat-rel"/>
</dbReference>
<dbReference type="SMART" id="SM00382">
    <property type="entry name" value="AAA"/>
    <property type="match status" value="1"/>
</dbReference>
<name>A0A858Q7Y1_9GAMM</name>
<feature type="domain" description="MCM C-terminal AAA(+) ATPase" evidence="4">
    <location>
        <begin position="290"/>
        <end position="385"/>
    </location>
</feature>
<dbReference type="GO" id="GO:0003677">
    <property type="term" value="F:DNA binding"/>
    <property type="evidence" value="ECO:0007669"/>
    <property type="project" value="InterPro"/>
</dbReference>
<proteinExistence type="inferred from homology"/>
<keyword evidence="2" id="KW-0547">Nucleotide-binding</keyword>
<dbReference type="KEGG" id="metu:GNH96_07785"/>
<evidence type="ECO:0000256" key="1">
    <source>
        <dbReference type="ARBA" id="ARBA00006354"/>
    </source>
</evidence>
<sequence>MALAIVHSRARQGIEAPEVTVEVHISPGLPNLTIVGLPETAVRESKDRVRGALITTGFEFPAQRITVNLAPADLPKEGGRFDLPIALGILAASKQLRTERLADMECVGELALTGELRPVPGALPVAIQSRRARRELIVPLDNAGEAALVSGASVLPARHLLDVCAHLDGSRPLAAAESRTEASPTSEGLPDLAEVRGQFQAKRALEIAAAGRHNLLMLGPPGTGKSMLAARLPGILPDLTEDEALETAAVASVSGMPFDPAAWRRPPYRAPHHTASAPALVGGGSTPKPGEISLAHNGVLFLDELPEFDRRVLEVLREPLESGGITISRAAQRLDFPARFQLIAAMNPCPCGYLGDASGRCHCSTEQVSRYRMRISGPLLDRIDMHIDVPRQDPAALLDTAPTSEESSAAVRSRVIAGREKALHRSGQPNALLTPRQIERHCIPDSAGRVLLEQAMARLNLSHRAYHRILKLARTIADLAGSEAITAAHIGEAISYRRLDRAPAAR</sequence>
<dbReference type="InterPro" id="IPR045006">
    <property type="entry name" value="CHLI-like"/>
</dbReference>
<dbReference type="NCBIfam" id="NF007365">
    <property type="entry name" value="PRK09862.1"/>
    <property type="match status" value="1"/>
</dbReference>
<dbReference type="NCBIfam" id="TIGR00368">
    <property type="entry name" value="YifB family Mg chelatase-like AAA ATPase"/>
    <property type="match status" value="1"/>
</dbReference>
<dbReference type="SUPFAM" id="SSF54211">
    <property type="entry name" value="Ribosomal protein S5 domain 2-like"/>
    <property type="match status" value="1"/>
</dbReference>
<dbReference type="PANTHER" id="PTHR32039:SF7">
    <property type="entry name" value="COMPETENCE PROTEIN COMM"/>
    <property type="match status" value="1"/>
</dbReference>
<dbReference type="InterPro" id="IPR020568">
    <property type="entry name" value="Ribosomal_Su5_D2-typ_SF"/>
</dbReference>
<dbReference type="InterPro" id="IPR000523">
    <property type="entry name" value="Mg_chelatse_chII-like_cat_dom"/>
</dbReference>
<dbReference type="Pfam" id="PF01078">
    <property type="entry name" value="Mg_chelatase"/>
    <property type="match status" value="1"/>
</dbReference>
<dbReference type="InterPro" id="IPR027417">
    <property type="entry name" value="P-loop_NTPase"/>
</dbReference>
<dbReference type="Pfam" id="PF13541">
    <property type="entry name" value="ChlI"/>
    <property type="match status" value="1"/>
</dbReference>
<evidence type="ECO:0000259" key="4">
    <source>
        <dbReference type="PROSITE" id="PS50051"/>
    </source>
</evidence>
<gene>
    <name evidence="5" type="ORF">GNH96_07785</name>
</gene>
<dbReference type="InterPro" id="IPR001208">
    <property type="entry name" value="MCM_dom"/>
</dbReference>
<dbReference type="PRINTS" id="PR01657">
    <property type="entry name" value="MCMFAMILY"/>
</dbReference>
<dbReference type="Gene3D" id="3.40.50.300">
    <property type="entry name" value="P-loop containing nucleotide triphosphate hydrolases"/>
    <property type="match status" value="1"/>
</dbReference>
<dbReference type="RefSeq" id="WP_169603164.1">
    <property type="nucleotide sequence ID" value="NZ_CP046565.1"/>
</dbReference>
<comment type="similarity">
    <text evidence="1">Belongs to the Mg-chelatase subunits D/I family. ComM subfamily.</text>
</comment>
<evidence type="ECO:0000313" key="5">
    <source>
        <dbReference type="EMBL" id="QJD29884.1"/>
    </source>
</evidence>
<dbReference type="InterPro" id="IPR025158">
    <property type="entry name" value="Mg_chelat-rel_C"/>
</dbReference>
<dbReference type="Proteomes" id="UP000503004">
    <property type="component" value="Chromosome"/>
</dbReference>
<reference evidence="6" key="1">
    <citation type="submission" date="2019-12" db="EMBL/GenBank/DDBJ databases">
        <authorList>
            <person name="Awala S.I."/>
            <person name="Rhee S.K."/>
        </authorList>
    </citation>
    <scope>NUCLEOTIDE SEQUENCE [LARGE SCALE GENOMIC DNA]</scope>
    <source>
        <strain evidence="6">IM1</strain>
    </source>
</reference>
<evidence type="ECO:0000313" key="6">
    <source>
        <dbReference type="Proteomes" id="UP000503004"/>
    </source>
</evidence>
<dbReference type="PANTHER" id="PTHR32039">
    <property type="entry name" value="MAGNESIUM-CHELATASE SUBUNIT CHLI"/>
    <property type="match status" value="1"/>
</dbReference>
<keyword evidence="6" id="KW-1185">Reference proteome</keyword>